<accession>A0A1C7I4N2</accession>
<proteinExistence type="inferred from homology"/>
<organism evidence="8 9">
    <name type="scientific">Blautia pseudococcoides</name>
    <dbReference type="NCBI Taxonomy" id="1796616"/>
    <lineage>
        <taxon>Bacteria</taxon>
        <taxon>Bacillati</taxon>
        <taxon>Bacillota</taxon>
        <taxon>Clostridia</taxon>
        <taxon>Lachnospirales</taxon>
        <taxon>Lachnospiraceae</taxon>
        <taxon>Blautia</taxon>
    </lineage>
</organism>
<keyword evidence="5 7" id="KW-1133">Transmembrane helix</keyword>
<reference evidence="8" key="1">
    <citation type="submission" date="2017-04" db="EMBL/GenBank/DDBJ databases">
        <title>Complete Genome Sequences of Twelve Strains of a Stable Defined Moderately Diverse Mouse Microbiota 2 (sDMDMm2).</title>
        <authorList>
            <person name="Uchimura Y."/>
            <person name="Wyss M."/>
            <person name="Brugiroux S."/>
            <person name="Limenitakis J.P."/>
            <person name="Stecher B."/>
            <person name="McCoy K.D."/>
            <person name="Macpherson A.J."/>
        </authorList>
    </citation>
    <scope>NUCLEOTIDE SEQUENCE</scope>
    <source>
        <strain evidence="8">YL58</strain>
    </source>
</reference>
<dbReference type="RefSeq" id="WP_065540792.1">
    <property type="nucleotide sequence ID" value="NZ_CP015405.2"/>
</dbReference>
<evidence type="ECO:0000256" key="2">
    <source>
        <dbReference type="ARBA" id="ARBA00005262"/>
    </source>
</evidence>
<evidence type="ECO:0000313" key="8">
    <source>
        <dbReference type="EMBL" id="ANU74561.1"/>
    </source>
</evidence>
<feature type="transmembrane region" description="Helical" evidence="7">
    <location>
        <begin position="159"/>
        <end position="176"/>
    </location>
</feature>
<comment type="subcellular location">
    <subcellularLocation>
        <location evidence="1">Cell membrane</location>
        <topology evidence="1">Multi-pass membrane protein</topology>
    </subcellularLocation>
</comment>
<evidence type="ECO:0000256" key="3">
    <source>
        <dbReference type="ARBA" id="ARBA00022475"/>
    </source>
</evidence>
<sequence>MKELLSLFWVFARMGAVTFGGGYAMLPIIQREVVEKRGWAAEEEIMDYYAIGQCTPGIIAVNTSTFIGYKRKGVLGGIAATLGFVFPSLVIITVIAAFLRNFSHIAFVSHAFNGIRACVCALILDAVLKLGKKSVVDLKCLAVCAAVLLLSMFTPVSPAILVVGAGVLGILLRQGMRRAGERV</sequence>
<dbReference type="Pfam" id="PF02417">
    <property type="entry name" value="Chromate_transp"/>
    <property type="match status" value="1"/>
</dbReference>
<feature type="transmembrane region" description="Helical" evidence="7">
    <location>
        <begin position="74"/>
        <end position="99"/>
    </location>
</feature>
<dbReference type="KEGG" id="byl:A4V09_01560"/>
<evidence type="ECO:0000256" key="5">
    <source>
        <dbReference type="ARBA" id="ARBA00022989"/>
    </source>
</evidence>
<evidence type="ECO:0000256" key="1">
    <source>
        <dbReference type="ARBA" id="ARBA00004651"/>
    </source>
</evidence>
<protein>
    <submittedName>
        <fullName evidence="8">Chromate transporter</fullName>
    </submittedName>
</protein>
<evidence type="ECO:0000256" key="6">
    <source>
        <dbReference type="ARBA" id="ARBA00023136"/>
    </source>
</evidence>
<keyword evidence="4 7" id="KW-0812">Transmembrane</keyword>
<feature type="transmembrane region" description="Helical" evidence="7">
    <location>
        <begin position="105"/>
        <end position="124"/>
    </location>
</feature>
<dbReference type="InterPro" id="IPR003370">
    <property type="entry name" value="Chromate_transpt"/>
</dbReference>
<dbReference type="InterPro" id="IPR052518">
    <property type="entry name" value="CHR_Transporter"/>
</dbReference>
<evidence type="ECO:0000313" key="9">
    <source>
        <dbReference type="Proteomes" id="UP000092574"/>
    </source>
</evidence>
<evidence type="ECO:0000256" key="4">
    <source>
        <dbReference type="ARBA" id="ARBA00022692"/>
    </source>
</evidence>
<keyword evidence="9" id="KW-1185">Reference proteome</keyword>
<evidence type="ECO:0000256" key="7">
    <source>
        <dbReference type="SAM" id="Phobius"/>
    </source>
</evidence>
<dbReference type="OrthoDB" id="9788907at2"/>
<dbReference type="PANTHER" id="PTHR43663">
    <property type="entry name" value="CHROMATE TRANSPORT PROTEIN-RELATED"/>
    <property type="match status" value="1"/>
</dbReference>
<gene>
    <name evidence="8" type="ORF">A4V09_01560</name>
</gene>
<keyword evidence="3" id="KW-1003">Cell membrane</keyword>
<dbReference type="GO" id="GO:0015109">
    <property type="term" value="F:chromate transmembrane transporter activity"/>
    <property type="evidence" value="ECO:0007669"/>
    <property type="project" value="InterPro"/>
</dbReference>
<keyword evidence="6 7" id="KW-0472">Membrane</keyword>
<dbReference type="STRING" id="1796616.A4V09_01560"/>
<feature type="transmembrane region" description="Helical" evidence="7">
    <location>
        <begin position="6"/>
        <end position="29"/>
    </location>
</feature>
<comment type="similarity">
    <text evidence="2">Belongs to the chromate ion transporter (CHR) (TC 2.A.51) family.</text>
</comment>
<dbReference type="GO" id="GO:0005886">
    <property type="term" value="C:plasma membrane"/>
    <property type="evidence" value="ECO:0007669"/>
    <property type="project" value="UniProtKB-SubCell"/>
</dbReference>
<name>A0A1C7I4N2_9FIRM</name>
<dbReference type="AlphaFoldDB" id="A0A1C7I4N2"/>
<dbReference type="EMBL" id="CP015405">
    <property type="protein sequence ID" value="ANU74561.1"/>
    <property type="molecule type" value="Genomic_DNA"/>
</dbReference>
<dbReference type="Proteomes" id="UP000092574">
    <property type="component" value="Chromosome"/>
</dbReference>
<dbReference type="PANTHER" id="PTHR43663:SF1">
    <property type="entry name" value="CHROMATE TRANSPORTER"/>
    <property type="match status" value="1"/>
</dbReference>